<comment type="caution">
    <text evidence="2">The sequence shown here is derived from an EMBL/GenBank/DDBJ whole genome shotgun (WGS) entry which is preliminary data.</text>
</comment>
<organism evidence="2 3">
    <name type="scientific">Candidatus Ozemobacter sibiricus</name>
    <dbReference type="NCBI Taxonomy" id="2268124"/>
    <lineage>
        <taxon>Bacteria</taxon>
        <taxon>Candidatus Ozemobacteria</taxon>
        <taxon>Candidatus Ozemobacterales</taxon>
        <taxon>Candidatus Ozemobacteraceae</taxon>
        <taxon>Candidatus Ozemobacter</taxon>
    </lineage>
</organism>
<proteinExistence type="predicted"/>
<protein>
    <submittedName>
        <fullName evidence="2">Uncharacterized protein</fullName>
    </submittedName>
</protein>
<feature type="compositionally biased region" description="Polar residues" evidence="1">
    <location>
        <begin position="23"/>
        <end position="35"/>
    </location>
</feature>
<reference evidence="2 3" key="1">
    <citation type="submission" date="2018-05" db="EMBL/GenBank/DDBJ databases">
        <title>A metagenomic window into the 2 km-deep terrestrial subsurface aquifer revealed taxonomically and functionally diverse microbial community comprising novel uncultured bacterial lineages.</title>
        <authorList>
            <person name="Kadnikov V.V."/>
            <person name="Mardanov A.V."/>
            <person name="Beletsky A.V."/>
            <person name="Banks D."/>
            <person name="Pimenov N.V."/>
            <person name="Frank Y.A."/>
            <person name="Karnachuk O.V."/>
            <person name="Ravin N.V."/>
        </authorList>
    </citation>
    <scope>NUCLEOTIDE SEQUENCE [LARGE SCALE GENOMIC DNA]</scope>
    <source>
        <strain evidence="2">BY5</strain>
    </source>
</reference>
<gene>
    <name evidence="2" type="ORF">OZSIB_1516</name>
</gene>
<dbReference type="AlphaFoldDB" id="A0A367ZJV7"/>
<dbReference type="Proteomes" id="UP000252355">
    <property type="component" value="Unassembled WGS sequence"/>
</dbReference>
<evidence type="ECO:0000313" key="2">
    <source>
        <dbReference type="EMBL" id="RCK78414.1"/>
    </source>
</evidence>
<feature type="region of interest" description="Disordered" evidence="1">
    <location>
        <begin position="1"/>
        <end position="60"/>
    </location>
</feature>
<sequence>MGLGRPSQLTTWEHRQQKACHQPQEQAETRQSAESCAQGRGEARTGSVHPEIMIPKGRIL</sequence>
<evidence type="ECO:0000313" key="3">
    <source>
        <dbReference type="Proteomes" id="UP000252355"/>
    </source>
</evidence>
<accession>A0A367ZJV7</accession>
<evidence type="ECO:0000256" key="1">
    <source>
        <dbReference type="SAM" id="MobiDB-lite"/>
    </source>
</evidence>
<name>A0A367ZJV7_9BACT</name>
<dbReference type="EMBL" id="QOQW01000023">
    <property type="protein sequence ID" value="RCK78414.1"/>
    <property type="molecule type" value="Genomic_DNA"/>
</dbReference>